<gene>
    <name evidence="2" type="ORF">GPUH_LOCUS7069</name>
</gene>
<dbReference type="EMBL" id="UYRT01017647">
    <property type="protein sequence ID" value="VDK57087.1"/>
    <property type="molecule type" value="Genomic_DNA"/>
</dbReference>
<dbReference type="AlphaFoldDB" id="A0A183DEC7"/>
<organism evidence="4">
    <name type="scientific">Gongylonema pulchrum</name>
    <dbReference type="NCBI Taxonomy" id="637853"/>
    <lineage>
        <taxon>Eukaryota</taxon>
        <taxon>Metazoa</taxon>
        <taxon>Ecdysozoa</taxon>
        <taxon>Nematoda</taxon>
        <taxon>Chromadorea</taxon>
        <taxon>Rhabditida</taxon>
        <taxon>Spirurina</taxon>
        <taxon>Spiruromorpha</taxon>
        <taxon>Spiruroidea</taxon>
        <taxon>Gongylonematidae</taxon>
        <taxon>Gongylonema</taxon>
    </lineage>
</organism>
<dbReference type="OrthoDB" id="5861426at2759"/>
<feature type="domain" description="AP-3 complex subunit delta Mu C-terminal" evidence="1">
    <location>
        <begin position="90"/>
        <end position="168"/>
    </location>
</feature>
<evidence type="ECO:0000313" key="3">
    <source>
        <dbReference type="Proteomes" id="UP000271098"/>
    </source>
</evidence>
<name>A0A183DEC7_9BILA</name>
<keyword evidence="3" id="KW-1185">Reference proteome</keyword>
<dbReference type="Pfam" id="PF26171">
    <property type="entry name" value="Mu_AP3"/>
    <property type="match status" value="1"/>
</dbReference>
<dbReference type="InterPro" id="IPR058898">
    <property type="entry name" value="Mu_AP3"/>
</dbReference>
<evidence type="ECO:0000313" key="4">
    <source>
        <dbReference type="WBParaSite" id="GPUH_0000707701-mRNA-1"/>
    </source>
</evidence>
<evidence type="ECO:0000313" key="2">
    <source>
        <dbReference type="EMBL" id="VDK57087.1"/>
    </source>
</evidence>
<accession>A0A183DEC7</accession>
<reference evidence="2 3" key="2">
    <citation type="submission" date="2018-11" db="EMBL/GenBank/DDBJ databases">
        <authorList>
            <consortium name="Pathogen Informatics"/>
        </authorList>
    </citation>
    <scope>NUCLEOTIDE SEQUENCE [LARGE SCALE GENOMIC DNA]</scope>
</reference>
<evidence type="ECO:0000259" key="1">
    <source>
        <dbReference type="Pfam" id="PF26171"/>
    </source>
</evidence>
<dbReference type="Proteomes" id="UP000271098">
    <property type="component" value="Unassembled WGS sequence"/>
</dbReference>
<proteinExistence type="predicted"/>
<sequence length="188" mass="21030">NQGLFQFHRNDEIFHKVTNCLLIILLEFQAGIPLSFELPAGVAAEHVFRFSVKAISVAQKLRGNLTFFVDRENGVAQDKLDFIILMPAVSFLIPATITSESYEVLLSSNDVEYKSSAQFTTNLSWTSVLKKICFFGHFNVVEQHGTSASLYAHTIKAEPVCVLIKQPQVGTFFSIKTSFIVPLILLLF</sequence>
<reference evidence="4" key="1">
    <citation type="submission" date="2016-06" db="UniProtKB">
        <authorList>
            <consortium name="WormBaseParasite"/>
        </authorList>
    </citation>
    <scope>IDENTIFICATION</scope>
</reference>
<protein>
    <submittedName>
        <fullName evidence="4">REJ domain-containing protein</fullName>
    </submittedName>
</protein>
<dbReference type="WBParaSite" id="GPUH_0000707701-mRNA-1">
    <property type="protein sequence ID" value="GPUH_0000707701-mRNA-1"/>
    <property type="gene ID" value="GPUH_0000707701"/>
</dbReference>